<evidence type="ECO:0000256" key="1">
    <source>
        <dbReference type="ARBA" id="ARBA00022690"/>
    </source>
</evidence>
<feature type="chain" id="PRO_5025410561" evidence="4">
    <location>
        <begin position="18"/>
        <end position="80"/>
    </location>
</feature>
<dbReference type="PROSITE" id="PS50279">
    <property type="entry name" value="BPTI_KUNITZ_2"/>
    <property type="match status" value="1"/>
</dbReference>
<evidence type="ECO:0000256" key="3">
    <source>
        <dbReference type="ARBA" id="ARBA00023157"/>
    </source>
</evidence>
<dbReference type="PANTHER" id="PTHR10083">
    <property type="entry name" value="KUNITZ-TYPE PROTEASE INHIBITOR-RELATED"/>
    <property type="match status" value="1"/>
</dbReference>
<keyword evidence="3" id="KW-1015">Disulfide bond</keyword>
<evidence type="ECO:0000256" key="4">
    <source>
        <dbReference type="SAM" id="SignalP"/>
    </source>
</evidence>
<dbReference type="GO" id="GO:0005615">
    <property type="term" value="C:extracellular space"/>
    <property type="evidence" value="ECO:0007669"/>
    <property type="project" value="TreeGrafter"/>
</dbReference>
<evidence type="ECO:0000313" key="6">
    <source>
        <dbReference type="EMBL" id="MXU84267.1"/>
    </source>
</evidence>
<keyword evidence="4" id="KW-0732">Signal</keyword>
<dbReference type="InterPro" id="IPR036880">
    <property type="entry name" value="Kunitz_BPTI_sf"/>
</dbReference>
<accession>A0A6B0U4W4</accession>
<reference evidence="6" key="1">
    <citation type="submission" date="2019-12" db="EMBL/GenBank/DDBJ databases">
        <title>An insight into the sialome of adult female Ixodes ricinus ticks feeding for 6 days.</title>
        <authorList>
            <person name="Perner J."/>
            <person name="Ribeiro J.M.C."/>
        </authorList>
    </citation>
    <scope>NUCLEOTIDE SEQUENCE</scope>
    <source>
        <strain evidence="6">Semi-engorged</strain>
        <tissue evidence="6">Salivary glands</tissue>
    </source>
</reference>
<protein>
    <submittedName>
        <fullName evidence="6">Putative kunitz</fullName>
    </submittedName>
</protein>
<dbReference type="GO" id="GO:0004867">
    <property type="term" value="F:serine-type endopeptidase inhibitor activity"/>
    <property type="evidence" value="ECO:0007669"/>
    <property type="project" value="UniProtKB-KW"/>
</dbReference>
<dbReference type="EMBL" id="GIFC01002184">
    <property type="protein sequence ID" value="MXU84267.1"/>
    <property type="molecule type" value="Transcribed_RNA"/>
</dbReference>
<dbReference type="InterPro" id="IPR002223">
    <property type="entry name" value="Kunitz_BPTI"/>
</dbReference>
<feature type="domain" description="BPTI/Kunitz inhibitor" evidence="5">
    <location>
        <begin position="26"/>
        <end position="76"/>
    </location>
</feature>
<dbReference type="PRINTS" id="PR00759">
    <property type="entry name" value="BASICPTASE"/>
</dbReference>
<dbReference type="PROSITE" id="PS00280">
    <property type="entry name" value="BPTI_KUNITZ_1"/>
    <property type="match status" value="1"/>
</dbReference>
<sequence length="80" mass="9167">MHFTFVVSVAFLACSGAHIIEWPGECFEDMDPGPCRARIPSYYYESENNTCIPFEYGGCEGNKNNFENIQECEKRCKVKD</sequence>
<dbReference type="InterPro" id="IPR020901">
    <property type="entry name" value="Prtase_inh_Kunz-CS"/>
</dbReference>
<dbReference type="SMART" id="SM00131">
    <property type="entry name" value="KU"/>
    <property type="match status" value="1"/>
</dbReference>
<evidence type="ECO:0000259" key="5">
    <source>
        <dbReference type="PROSITE" id="PS50279"/>
    </source>
</evidence>
<dbReference type="Gene3D" id="4.10.410.10">
    <property type="entry name" value="Pancreatic trypsin inhibitor Kunitz domain"/>
    <property type="match status" value="1"/>
</dbReference>
<dbReference type="Pfam" id="PF00014">
    <property type="entry name" value="Kunitz_BPTI"/>
    <property type="match status" value="1"/>
</dbReference>
<keyword evidence="1" id="KW-0646">Protease inhibitor</keyword>
<feature type="signal peptide" evidence="4">
    <location>
        <begin position="1"/>
        <end position="17"/>
    </location>
</feature>
<name>A0A6B0U4W4_IXORI</name>
<evidence type="ECO:0000256" key="2">
    <source>
        <dbReference type="ARBA" id="ARBA00022900"/>
    </source>
</evidence>
<dbReference type="PANTHER" id="PTHR10083:SF374">
    <property type="entry name" value="BPTI_KUNITZ INHIBITOR DOMAIN-CONTAINING PROTEIN"/>
    <property type="match status" value="1"/>
</dbReference>
<dbReference type="AlphaFoldDB" id="A0A6B0U4W4"/>
<dbReference type="InterPro" id="IPR050098">
    <property type="entry name" value="TFPI/VKTCI-like"/>
</dbReference>
<dbReference type="SUPFAM" id="SSF57362">
    <property type="entry name" value="BPTI-like"/>
    <property type="match status" value="1"/>
</dbReference>
<proteinExistence type="predicted"/>
<dbReference type="CDD" id="cd00109">
    <property type="entry name" value="Kunitz-type"/>
    <property type="match status" value="1"/>
</dbReference>
<organism evidence="6">
    <name type="scientific">Ixodes ricinus</name>
    <name type="common">Common tick</name>
    <name type="synonym">Acarus ricinus</name>
    <dbReference type="NCBI Taxonomy" id="34613"/>
    <lineage>
        <taxon>Eukaryota</taxon>
        <taxon>Metazoa</taxon>
        <taxon>Ecdysozoa</taxon>
        <taxon>Arthropoda</taxon>
        <taxon>Chelicerata</taxon>
        <taxon>Arachnida</taxon>
        <taxon>Acari</taxon>
        <taxon>Parasitiformes</taxon>
        <taxon>Ixodida</taxon>
        <taxon>Ixodoidea</taxon>
        <taxon>Ixodidae</taxon>
        <taxon>Ixodinae</taxon>
        <taxon>Ixodes</taxon>
    </lineage>
</organism>
<keyword evidence="2" id="KW-0722">Serine protease inhibitor</keyword>